<comment type="caution">
    <text evidence="7">The sequence shown here is derived from an EMBL/GenBank/DDBJ whole genome shotgun (WGS) entry which is preliminary data.</text>
</comment>
<dbReference type="InterPro" id="IPR019160">
    <property type="entry name" value="Sec3_CC"/>
</dbReference>
<evidence type="ECO:0000256" key="1">
    <source>
        <dbReference type="ARBA" id="ARBA00006518"/>
    </source>
</evidence>
<dbReference type="OrthoDB" id="27109at2759"/>
<dbReference type="Pfam" id="PF20654">
    <property type="entry name" value="Sec3_C-term"/>
    <property type="match status" value="1"/>
</dbReference>
<dbReference type="Gene3D" id="2.30.29.90">
    <property type="match status" value="1"/>
</dbReference>
<dbReference type="InterPro" id="IPR048628">
    <property type="entry name" value="Sec3_C"/>
</dbReference>
<feature type="region of interest" description="Disordered" evidence="5">
    <location>
        <begin position="1333"/>
        <end position="1369"/>
    </location>
</feature>
<dbReference type="GeneID" id="70178721"/>
<dbReference type="SMART" id="SM01313">
    <property type="entry name" value="Sec3-PIP2_bind"/>
    <property type="match status" value="1"/>
</dbReference>
<feature type="compositionally biased region" description="Low complexity" evidence="5">
    <location>
        <begin position="321"/>
        <end position="340"/>
    </location>
</feature>
<dbReference type="InterPro" id="IPR028258">
    <property type="entry name" value="Sec3-PIP2_bind"/>
</dbReference>
<feature type="compositionally biased region" description="Pro residues" evidence="5">
    <location>
        <begin position="410"/>
        <end position="437"/>
    </location>
</feature>
<evidence type="ECO:0000256" key="4">
    <source>
        <dbReference type="ARBA" id="ARBA00023054"/>
    </source>
</evidence>
<organism evidence="7 8">
    <name type="scientific">Microdochium trichocladiopsis</name>
    <dbReference type="NCBI Taxonomy" id="1682393"/>
    <lineage>
        <taxon>Eukaryota</taxon>
        <taxon>Fungi</taxon>
        <taxon>Dikarya</taxon>
        <taxon>Ascomycota</taxon>
        <taxon>Pezizomycotina</taxon>
        <taxon>Sordariomycetes</taxon>
        <taxon>Xylariomycetidae</taxon>
        <taxon>Xylariales</taxon>
        <taxon>Microdochiaceae</taxon>
        <taxon>Microdochium</taxon>
    </lineage>
</organism>
<dbReference type="GO" id="GO:0006887">
    <property type="term" value="P:exocytosis"/>
    <property type="evidence" value="ECO:0007669"/>
    <property type="project" value="UniProtKB-KW"/>
</dbReference>
<feature type="region of interest" description="Disordered" evidence="5">
    <location>
        <begin position="177"/>
        <end position="483"/>
    </location>
</feature>
<evidence type="ECO:0000256" key="2">
    <source>
        <dbReference type="ARBA" id="ARBA00022448"/>
    </source>
</evidence>
<feature type="compositionally biased region" description="Polar residues" evidence="5">
    <location>
        <begin position="576"/>
        <end position="585"/>
    </location>
</feature>
<feature type="compositionally biased region" description="Low complexity" evidence="5">
    <location>
        <begin position="244"/>
        <end position="266"/>
    </location>
</feature>
<dbReference type="GO" id="GO:0005886">
    <property type="term" value="C:plasma membrane"/>
    <property type="evidence" value="ECO:0007669"/>
    <property type="project" value="TreeGrafter"/>
</dbReference>
<evidence type="ECO:0000313" key="7">
    <source>
        <dbReference type="EMBL" id="KAH7040854.1"/>
    </source>
</evidence>
<protein>
    <submittedName>
        <fullName evidence="7">Exocyst complex component Sec3-domain-containing protein</fullName>
    </submittedName>
</protein>
<dbReference type="PANTHER" id="PTHR16092:SF14">
    <property type="entry name" value="EXOCYST COMPLEX COMPONENT 1 ISOFORM X1"/>
    <property type="match status" value="1"/>
</dbReference>
<feature type="region of interest" description="Disordered" evidence="5">
    <location>
        <begin position="524"/>
        <end position="600"/>
    </location>
</feature>
<comment type="similarity">
    <text evidence="1">Belongs to the SEC3 family.</text>
</comment>
<proteinExistence type="inferred from homology"/>
<feature type="compositionally biased region" description="Polar residues" evidence="5">
    <location>
        <begin position="278"/>
        <end position="293"/>
    </location>
</feature>
<feature type="region of interest" description="Disordered" evidence="5">
    <location>
        <begin position="968"/>
        <end position="987"/>
    </location>
</feature>
<feature type="compositionally biased region" description="Basic and acidic residues" evidence="5">
    <location>
        <begin position="372"/>
        <end position="388"/>
    </location>
</feature>
<keyword evidence="8" id="KW-1185">Reference proteome</keyword>
<feature type="compositionally biased region" description="Low complexity" evidence="5">
    <location>
        <begin position="1346"/>
        <end position="1367"/>
    </location>
</feature>
<feature type="compositionally biased region" description="Basic and acidic residues" evidence="5">
    <location>
        <begin position="975"/>
        <end position="985"/>
    </location>
</feature>
<dbReference type="Proteomes" id="UP000756346">
    <property type="component" value="Unassembled WGS sequence"/>
</dbReference>
<dbReference type="GO" id="GO:0000145">
    <property type="term" value="C:exocyst"/>
    <property type="evidence" value="ECO:0007669"/>
    <property type="project" value="InterPro"/>
</dbReference>
<dbReference type="Pfam" id="PF15277">
    <property type="entry name" value="Sec3-PIP2_bind"/>
    <property type="match status" value="1"/>
</dbReference>
<dbReference type="FunFam" id="2.30.29.90:FF:000003">
    <property type="entry name" value="Exocyst complex component Sec3"/>
    <property type="match status" value="1"/>
</dbReference>
<evidence type="ECO:0000256" key="3">
    <source>
        <dbReference type="ARBA" id="ARBA00022483"/>
    </source>
</evidence>
<gene>
    <name evidence="7" type="ORF">B0I36DRAFT_232823</name>
</gene>
<keyword evidence="4" id="KW-0175">Coiled coil</keyword>
<keyword evidence="3" id="KW-0268">Exocytosis</keyword>
<name>A0A9P8YKU7_9PEZI</name>
<reference evidence="7" key="1">
    <citation type="journal article" date="2021" name="Nat. Commun.">
        <title>Genetic determinants of endophytism in the Arabidopsis root mycobiome.</title>
        <authorList>
            <person name="Mesny F."/>
            <person name="Miyauchi S."/>
            <person name="Thiergart T."/>
            <person name="Pickel B."/>
            <person name="Atanasova L."/>
            <person name="Karlsson M."/>
            <person name="Huettel B."/>
            <person name="Barry K.W."/>
            <person name="Haridas S."/>
            <person name="Chen C."/>
            <person name="Bauer D."/>
            <person name="Andreopoulos W."/>
            <person name="Pangilinan J."/>
            <person name="LaButti K."/>
            <person name="Riley R."/>
            <person name="Lipzen A."/>
            <person name="Clum A."/>
            <person name="Drula E."/>
            <person name="Henrissat B."/>
            <person name="Kohler A."/>
            <person name="Grigoriev I.V."/>
            <person name="Martin F.M."/>
            <person name="Hacquard S."/>
        </authorList>
    </citation>
    <scope>NUCLEOTIDE SEQUENCE</scope>
    <source>
        <strain evidence="7">MPI-CAGE-CH-0230</strain>
    </source>
</reference>
<dbReference type="GO" id="GO:0005546">
    <property type="term" value="F:phosphatidylinositol-4,5-bisphosphate binding"/>
    <property type="evidence" value="ECO:0007669"/>
    <property type="project" value="TreeGrafter"/>
</dbReference>
<dbReference type="GO" id="GO:0006893">
    <property type="term" value="P:Golgi to plasma membrane transport"/>
    <property type="evidence" value="ECO:0007669"/>
    <property type="project" value="TreeGrafter"/>
</dbReference>
<dbReference type="EMBL" id="JAGTJQ010000001">
    <property type="protein sequence ID" value="KAH7040854.1"/>
    <property type="molecule type" value="Genomic_DNA"/>
</dbReference>
<evidence type="ECO:0000313" key="8">
    <source>
        <dbReference type="Proteomes" id="UP000756346"/>
    </source>
</evidence>
<keyword evidence="2" id="KW-0813">Transport</keyword>
<evidence type="ECO:0000256" key="5">
    <source>
        <dbReference type="SAM" id="MobiDB-lite"/>
    </source>
</evidence>
<dbReference type="PANTHER" id="PTHR16092">
    <property type="entry name" value="SEC3/SYNTAXIN-RELATED"/>
    <property type="match status" value="1"/>
</dbReference>
<feature type="compositionally biased region" description="Polar residues" evidence="5">
    <location>
        <begin position="389"/>
        <end position="399"/>
    </location>
</feature>
<feature type="compositionally biased region" description="Basic and acidic residues" evidence="5">
    <location>
        <begin position="551"/>
        <end position="561"/>
    </location>
</feature>
<dbReference type="CDD" id="cd13315">
    <property type="entry name" value="PH_Sec3"/>
    <property type="match status" value="1"/>
</dbReference>
<evidence type="ECO:0000259" key="6">
    <source>
        <dbReference type="SMART" id="SM01313"/>
    </source>
</evidence>
<feature type="region of interest" description="Disordered" evidence="5">
    <location>
        <begin position="793"/>
        <end position="814"/>
    </location>
</feature>
<accession>A0A9P8YKU7</accession>
<dbReference type="RefSeq" id="XP_046018909.1">
    <property type="nucleotide sequence ID" value="XM_046149175.1"/>
</dbReference>
<sequence>MSARAERFEEEKRRIIESCFSKKDPVDNSLLETYITHIRILEFSTHPTSPPPPEARTPQTEKPRVIIVAVRKSGRVRMHKSKENANGTFSIGKTWDLNDMTAIESFTDPNGDPQLRSWAGDVGFIVNLGKPYYWQAQTDKEKKFFIASLIKIYGKYTGGNVPELRGFDPKENDQVLGARRAQPPPPLAAAQRTQPSTIGSRPPSRPEPTPGTSQNPKMAPPLSAGGLPQNNDIRPYRPSPPPLRNLAPPNGSATDLSIDSGSRSGSRPPPDLRRVAASNKSQDSVATSIMSNARSEDTSSLPPRSRGGMSGPGAFGRFGDPGSQSSTPPQMPSQTPGQLDLPDRRRPPMDPARSQGQPDSDLVPAPLMSPGNRREPREPPPRSTERMRQNSLSQRSDTSSVRDRSALPPAAGPPPSSPVPPTPEPPKTPTPVQPAEPAPLAISKPALEEPKPLATTEPAPPQTDGSAPETPADEERPGLGPMIKAKMSKNDLAGSMWKAAAAVSAFKPRAGGAAERLRKAAELAKAGETEPDGITGVVPAPPRPVATPEPARPETPKEQPAKRSSNVVPEVKITVPNASRPSSIQAAPKESQLGTLEVQTKEDRNRRVAAGNDAKYFTALGVDTSLLAEASFEFAKWLDHFGWIPGEQMRSRSFDEMKLDIDREISKAQAGGWVARFEPDDDRVDVIKTGLDVAIAECEELDNLLTLYSVELSTLSDDIAYIEAQGQGLQVQASNQKLLRKELESLLDTCAITSDDLRALAVASLDSTGGLEDIEQALVTLYKAMMKIDPSLTAAGPRKSEDMSNPDQPAGLGTDYGKMRIVQEKKQMYISESSQFLMKLEPFMSRQFDRAAQEVKSAIEGSLTKKGDPRRHDVGREGLWKYSPLILYAREMDLQGWNRMLQVYQEKNFPLYRSECKDLVDSWKRNIKKMTGEEVELLFTAQVEKQHESTMTAARKLTVKRSQTLAKSLRSPLGDGDRKKDKGGDNRSAPYEVFAGIVDDVLPLVEIEQNFIVDFFHATTLETADFPDLVAAMKPRDRRGGDLKRHRLMEPDRELARRVTRAMEVIFSFLEQDLQNTVAWVLSQDPLQGVGVLAVLERKQTEMVQSNQDFLNTVLQKLHSGLESRFNKFVEEQIRAIEETKVKIKKRKGVIAFMRVFPHFSTAIENMLASADAHSGVRRMVDKEYDRIIKSMFDSLKFIARENPATLTSSGADPEDKEALNFHILLIENMNHFLDEVDTRGLEILEEWKEAANSELSEHMSLYLNAVMRRPLGKLLEFLENVEAQIASGKSTGIIAALPSNSKATFDKVLSNYDGKEVRKGIEALRKRVDKHFSADEEHEGGGSSGLPSMPGSTSTLSTVTSSSARSGAGGGVLVQRVLKECEKFYGDVELRISNITTTVYGGDVLFEWPRQEVKAAFAAK</sequence>
<feature type="domain" description="Exocyst complex component Sec3 PIP2-binding N-terminal" evidence="6">
    <location>
        <begin position="59"/>
        <end position="156"/>
    </location>
</feature>
<dbReference type="Pfam" id="PF09763">
    <property type="entry name" value="Sec3_CC"/>
    <property type="match status" value="1"/>
</dbReference>